<dbReference type="SMART" id="SM01017">
    <property type="entry name" value="Arrestin_C"/>
    <property type="match status" value="1"/>
</dbReference>
<dbReference type="InterPro" id="IPR014752">
    <property type="entry name" value="Arrestin-like_C"/>
</dbReference>
<organism evidence="2 3">
    <name type="scientific">Linnemannia exigua</name>
    <dbReference type="NCBI Taxonomy" id="604196"/>
    <lineage>
        <taxon>Eukaryota</taxon>
        <taxon>Fungi</taxon>
        <taxon>Fungi incertae sedis</taxon>
        <taxon>Mucoromycota</taxon>
        <taxon>Mortierellomycotina</taxon>
        <taxon>Mortierellomycetes</taxon>
        <taxon>Mortierellales</taxon>
        <taxon>Mortierellaceae</taxon>
        <taxon>Linnemannia</taxon>
    </lineage>
</organism>
<dbReference type="Proteomes" id="UP001194580">
    <property type="component" value="Unassembled WGS sequence"/>
</dbReference>
<name>A0AAD4D255_9FUNG</name>
<dbReference type="InterPro" id="IPR014756">
    <property type="entry name" value="Ig_E-set"/>
</dbReference>
<dbReference type="Pfam" id="PF02752">
    <property type="entry name" value="Arrestin_C"/>
    <property type="match status" value="1"/>
</dbReference>
<dbReference type="InterPro" id="IPR011022">
    <property type="entry name" value="Arrestin_C-like"/>
</dbReference>
<sequence>MFPWTGTQGPIINGKLIINNREDVTLKALTLTFKAKISCSWSENKGNKAHFYNAKKPLLEKQWVFLEGSQGKLHMLRANQTYTYDFQLALPVNLPNSLAMSSGKIEYMFSANGKRSTFQLDLNKERLVEIYQSLPPSHPHCVYPIQQTADFDNALNYLVQLPHKAFHHGATIPVTIRLNPLPGSGARWHVTEVSLKVKEYFWFIVPGKAMRHEKRSLVDTKLGSGSWPLQAGPLERTMSIKIPAVNIMSTIDTELVKCTHKLKMVIHININGHNKKLPAECKFYYV</sequence>
<reference evidence="2" key="1">
    <citation type="journal article" date="2020" name="Fungal Divers.">
        <title>Resolving the Mortierellaceae phylogeny through synthesis of multi-gene phylogenetics and phylogenomics.</title>
        <authorList>
            <person name="Vandepol N."/>
            <person name="Liber J."/>
            <person name="Desiro A."/>
            <person name="Na H."/>
            <person name="Kennedy M."/>
            <person name="Barry K."/>
            <person name="Grigoriev I.V."/>
            <person name="Miller A.N."/>
            <person name="O'Donnell K."/>
            <person name="Stajich J.E."/>
            <person name="Bonito G."/>
        </authorList>
    </citation>
    <scope>NUCLEOTIDE SEQUENCE</scope>
    <source>
        <strain evidence="2">NRRL 28262</strain>
    </source>
</reference>
<evidence type="ECO:0000313" key="2">
    <source>
        <dbReference type="EMBL" id="KAG0255631.1"/>
    </source>
</evidence>
<dbReference type="InterPro" id="IPR011021">
    <property type="entry name" value="Arrestin-like_N"/>
</dbReference>
<dbReference type="GO" id="GO:0031625">
    <property type="term" value="F:ubiquitin protein ligase binding"/>
    <property type="evidence" value="ECO:0007669"/>
    <property type="project" value="TreeGrafter"/>
</dbReference>
<dbReference type="Pfam" id="PF00339">
    <property type="entry name" value="Arrestin_N"/>
    <property type="match status" value="1"/>
</dbReference>
<accession>A0AAD4D255</accession>
<dbReference type="EMBL" id="JAAAIL010002640">
    <property type="protein sequence ID" value="KAG0255631.1"/>
    <property type="molecule type" value="Genomic_DNA"/>
</dbReference>
<dbReference type="GO" id="GO:0005829">
    <property type="term" value="C:cytosol"/>
    <property type="evidence" value="ECO:0007669"/>
    <property type="project" value="TreeGrafter"/>
</dbReference>
<evidence type="ECO:0000259" key="1">
    <source>
        <dbReference type="SMART" id="SM01017"/>
    </source>
</evidence>
<dbReference type="AlphaFoldDB" id="A0AAD4D255"/>
<gene>
    <name evidence="2" type="ORF">BGZ95_005716</name>
</gene>
<feature type="domain" description="Arrestin C-terminal-like" evidence="1">
    <location>
        <begin position="151"/>
        <end position="283"/>
    </location>
</feature>
<dbReference type="InterPro" id="IPR050357">
    <property type="entry name" value="Arrestin_domain-protein"/>
</dbReference>
<dbReference type="PANTHER" id="PTHR11188">
    <property type="entry name" value="ARRESTIN DOMAIN CONTAINING PROTEIN"/>
    <property type="match status" value="1"/>
</dbReference>
<dbReference type="PANTHER" id="PTHR11188:SF17">
    <property type="entry name" value="FI21816P1"/>
    <property type="match status" value="1"/>
</dbReference>
<dbReference type="SUPFAM" id="SSF81296">
    <property type="entry name" value="E set domains"/>
    <property type="match status" value="1"/>
</dbReference>
<comment type="caution">
    <text evidence="2">The sequence shown here is derived from an EMBL/GenBank/DDBJ whole genome shotgun (WGS) entry which is preliminary data.</text>
</comment>
<feature type="non-terminal residue" evidence="2">
    <location>
        <position position="286"/>
    </location>
</feature>
<dbReference type="Gene3D" id="2.60.40.640">
    <property type="match status" value="1"/>
</dbReference>
<proteinExistence type="predicted"/>
<dbReference type="GO" id="GO:0070086">
    <property type="term" value="P:ubiquitin-dependent endocytosis"/>
    <property type="evidence" value="ECO:0007669"/>
    <property type="project" value="TreeGrafter"/>
</dbReference>
<dbReference type="GO" id="GO:0005886">
    <property type="term" value="C:plasma membrane"/>
    <property type="evidence" value="ECO:0007669"/>
    <property type="project" value="TreeGrafter"/>
</dbReference>
<protein>
    <recommendedName>
        <fullName evidence="1">Arrestin C-terminal-like domain-containing protein</fullName>
    </recommendedName>
</protein>
<keyword evidence="3" id="KW-1185">Reference proteome</keyword>
<dbReference type="GO" id="GO:0030674">
    <property type="term" value="F:protein-macromolecule adaptor activity"/>
    <property type="evidence" value="ECO:0007669"/>
    <property type="project" value="TreeGrafter"/>
</dbReference>
<evidence type="ECO:0000313" key="3">
    <source>
        <dbReference type="Proteomes" id="UP001194580"/>
    </source>
</evidence>